<dbReference type="GeneID" id="19011958"/>
<dbReference type="KEGG" id="bpg:Bathy14g03420"/>
<feature type="compositionally biased region" description="Acidic residues" evidence="1">
    <location>
        <begin position="96"/>
        <end position="116"/>
    </location>
</feature>
<organism evidence="2 3">
    <name type="scientific">Bathycoccus prasinos</name>
    <dbReference type="NCBI Taxonomy" id="41875"/>
    <lineage>
        <taxon>Eukaryota</taxon>
        <taxon>Viridiplantae</taxon>
        <taxon>Chlorophyta</taxon>
        <taxon>Mamiellophyceae</taxon>
        <taxon>Mamiellales</taxon>
        <taxon>Bathycoccaceae</taxon>
        <taxon>Bathycoccus</taxon>
    </lineage>
</organism>
<dbReference type="Proteomes" id="UP000198341">
    <property type="component" value="Chromosome 14"/>
</dbReference>
<keyword evidence="3" id="KW-1185">Reference proteome</keyword>
<reference evidence="2 3" key="1">
    <citation type="submission" date="2011-10" db="EMBL/GenBank/DDBJ databases">
        <authorList>
            <person name="Genoscope - CEA"/>
        </authorList>
    </citation>
    <scope>NUCLEOTIDE SEQUENCE [LARGE SCALE GENOMIC DNA]</scope>
    <source>
        <strain evidence="2 3">RCC 1105</strain>
    </source>
</reference>
<evidence type="ECO:0000256" key="1">
    <source>
        <dbReference type="SAM" id="MobiDB-lite"/>
    </source>
</evidence>
<sequence>MKRILCAVPKTTMCGSTTREGKMNNNNDDMNTTNTNKGGGGENKNWSNAYEKFRKEASDLTEEEAKELWRKTKQCMAQEDEVQLRLYAELDLIYGSDDDDDDDDEDDDGEEEEEAVENNLNNTTTNNNNNKTNNATRSKQLLKRNSQRHKDLVHERVRIALANEIRQKAIEADSVDPFDMIMSSSDQSLKKVGLSRIRSSE</sequence>
<feature type="compositionally biased region" description="Low complexity" evidence="1">
    <location>
        <begin position="23"/>
        <end position="36"/>
    </location>
</feature>
<evidence type="ECO:0000313" key="3">
    <source>
        <dbReference type="Proteomes" id="UP000198341"/>
    </source>
</evidence>
<feature type="region of interest" description="Disordered" evidence="1">
    <location>
        <begin position="15"/>
        <end position="48"/>
    </location>
</feature>
<gene>
    <name evidence="2" type="ordered locus">Bathy14g03420</name>
</gene>
<name>K8FCJ1_9CHLO</name>
<protein>
    <submittedName>
        <fullName evidence="2">Uncharacterized protein</fullName>
    </submittedName>
</protein>
<dbReference type="RefSeq" id="XP_007509096.1">
    <property type="nucleotide sequence ID" value="XM_007509034.1"/>
</dbReference>
<evidence type="ECO:0000313" key="2">
    <source>
        <dbReference type="EMBL" id="CCO19553.1"/>
    </source>
</evidence>
<feature type="region of interest" description="Disordered" evidence="1">
    <location>
        <begin position="94"/>
        <end position="149"/>
    </location>
</feature>
<dbReference type="EMBL" id="FO082265">
    <property type="protein sequence ID" value="CCO19553.1"/>
    <property type="molecule type" value="Genomic_DNA"/>
</dbReference>
<feature type="compositionally biased region" description="Low complexity" evidence="1">
    <location>
        <begin position="117"/>
        <end position="134"/>
    </location>
</feature>
<proteinExistence type="predicted"/>
<accession>K8FCJ1</accession>
<dbReference type="AlphaFoldDB" id="K8FCJ1"/>